<feature type="signal peptide" evidence="1">
    <location>
        <begin position="1"/>
        <end position="25"/>
    </location>
</feature>
<comment type="caution">
    <text evidence="2">The sequence shown here is derived from an EMBL/GenBank/DDBJ whole genome shotgun (WGS) entry which is preliminary data.</text>
</comment>
<reference evidence="2 3" key="1">
    <citation type="submission" date="2021-05" db="EMBL/GenBank/DDBJ databases">
        <title>A Polyphasic approach of four new species of the genus Ohtaekwangia: Ohtaekwangia histidinii sp. nov., Ohtaekwangia cretensis sp. nov., Ohtaekwangia indiensis sp. nov., Ohtaekwangia reichenbachii sp. nov. from diverse environment.</title>
        <authorList>
            <person name="Octaviana S."/>
        </authorList>
    </citation>
    <scope>NUCLEOTIDE SEQUENCE [LARGE SCALE GENOMIC DNA]</scope>
    <source>
        <strain evidence="2 3">PWU37</strain>
    </source>
</reference>
<dbReference type="EMBL" id="JAHESC010000002">
    <property type="protein sequence ID" value="MBT1685362.1"/>
    <property type="molecule type" value="Genomic_DNA"/>
</dbReference>
<proteinExistence type="predicted"/>
<gene>
    <name evidence="2" type="ORF">KK078_02280</name>
</gene>
<keyword evidence="1" id="KW-0732">Signal</keyword>
<organism evidence="2 3">
    <name type="scientific">Dawidia soli</name>
    <dbReference type="NCBI Taxonomy" id="2782352"/>
    <lineage>
        <taxon>Bacteria</taxon>
        <taxon>Pseudomonadati</taxon>
        <taxon>Bacteroidota</taxon>
        <taxon>Cytophagia</taxon>
        <taxon>Cytophagales</taxon>
        <taxon>Chryseotaleaceae</taxon>
        <taxon>Dawidia</taxon>
    </lineage>
</organism>
<dbReference type="PROSITE" id="PS51257">
    <property type="entry name" value="PROKAR_LIPOPROTEIN"/>
    <property type="match status" value="1"/>
</dbReference>
<dbReference type="AlphaFoldDB" id="A0AAP2DA12"/>
<feature type="chain" id="PRO_5042862143" evidence="1">
    <location>
        <begin position="26"/>
        <end position="204"/>
    </location>
</feature>
<evidence type="ECO:0000256" key="1">
    <source>
        <dbReference type="SAM" id="SignalP"/>
    </source>
</evidence>
<dbReference type="RefSeq" id="WP_254088611.1">
    <property type="nucleotide sequence ID" value="NZ_JAHESC010000002.1"/>
</dbReference>
<evidence type="ECO:0000313" key="2">
    <source>
        <dbReference type="EMBL" id="MBT1685362.1"/>
    </source>
</evidence>
<name>A0AAP2DA12_9BACT</name>
<dbReference type="Proteomes" id="UP001319180">
    <property type="component" value="Unassembled WGS sequence"/>
</dbReference>
<accession>A0AAP2DA12</accession>
<sequence length="204" mass="22637">MTRQRFVTGCLRLLVAAVLTGGLFACSQQARTPARYYAIDSLVQAQIRFLAARHAVLTKTATLGAQQDTATFVPADSVAWAKELDLFLELKTLNKPTNVGAYTVTDDLPDPHSNLRIKSIETQQSLPVRSLKVFYHGTPARVRRIEAQFQEDNSLYHSARFLTMEFYALHEQPVLQAYAVTGGQKIFMGDTVAYTVSAKVSLPN</sequence>
<keyword evidence="3" id="KW-1185">Reference proteome</keyword>
<protein>
    <submittedName>
        <fullName evidence="2">Uncharacterized protein</fullName>
    </submittedName>
</protein>
<evidence type="ECO:0000313" key="3">
    <source>
        <dbReference type="Proteomes" id="UP001319180"/>
    </source>
</evidence>